<dbReference type="Proteomes" id="UP000554482">
    <property type="component" value="Unassembled WGS sequence"/>
</dbReference>
<dbReference type="PANTHER" id="PTHR24223">
    <property type="entry name" value="ATP-BINDING CASSETTE SUB-FAMILY C"/>
    <property type="match status" value="1"/>
</dbReference>
<evidence type="ECO:0000256" key="1">
    <source>
        <dbReference type="ARBA" id="ARBA00022448"/>
    </source>
</evidence>
<dbReference type="PROSITE" id="PS50929">
    <property type="entry name" value="ABC_TM1F"/>
    <property type="match status" value="1"/>
</dbReference>
<keyword evidence="1" id="KW-0813">Transport</keyword>
<dbReference type="Gene3D" id="1.20.1560.10">
    <property type="entry name" value="ABC transporter type 1, transmembrane domain"/>
    <property type="match status" value="1"/>
</dbReference>
<dbReference type="GO" id="GO:0005524">
    <property type="term" value="F:ATP binding"/>
    <property type="evidence" value="ECO:0007669"/>
    <property type="project" value="UniProtKB-KW"/>
</dbReference>
<organism evidence="8 9">
    <name type="scientific">Thalictrum thalictroides</name>
    <name type="common">Rue-anemone</name>
    <name type="synonym">Anemone thalictroides</name>
    <dbReference type="NCBI Taxonomy" id="46969"/>
    <lineage>
        <taxon>Eukaryota</taxon>
        <taxon>Viridiplantae</taxon>
        <taxon>Streptophyta</taxon>
        <taxon>Embryophyta</taxon>
        <taxon>Tracheophyta</taxon>
        <taxon>Spermatophyta</taxon>
        <taxon>Magnoliopsida</taxon>
        <taxon>Ranunculales</taxon>
        <taxon>Ranunculaceae</taxon>
        <taxon>Thalictroideae</taxon>
        <taxon>Thalictrum</taxon>
    </lineage>
</organism>
<dbReference type="GO" id="GO:0140359">
    <property type="term" value="F:ABC-type transporter activity"/>
    <property type="evidence" value="ECO:0007669"/>
    <property type="project" value="InterPro"/>
</dbReference>
<dbReference type="InterPro" id="IPR011527">
    <property type="entry name" value="ABC1_TM_dom"/>
</dbReference>
<dbReference type="PANTHER" id="PTHR24223:SF181">
    <property type="entry name" value="ABC TRANSPORTER C FAMILY MEMBER 3"/>
    <property type="match status" value="1"/>
</dbReference>
<dbReference type="GO" id="GO:0016020">
    <property type="term" value="C:membrane"/>
    <property type="evidence" value="ECO:0007669"/>
    <property type="project" value="InterPro"/>
</dbReference>
<evidence type="ECO:0000256" key="6">
    <source>
        <dbReference type="ARBA" id="ARBA00023136"/>
    </source>
</evidence>
<feature type="domain" description="ABC transmembrane type-1" evidence="7">
    <location>
        <begin position="2"/>
        <end position="131"/>
    </location>
</feature>
<keyword evidence="9" id="KW-1185">Reference proteome</keyword>
<gene>
    <name evidence="8" type="ORF">FRX31_024192</name>
</gene>
<dbReference type="Pfam" id="PF00664">
    <property type="entry name" value="ABC_membrane"/>
    <property type="match status" value="1"/>
</dbReference>
<dbReference type="AlphaFoldDB" id="A0A7J6VN85"/>
<evidence type="ECO:0000256" key="2">
    <source>
        <dbReference type="ARBA" id="ARBA00022692"/>
    </source>
</evidence>
<evidence type="ECO:0000256" key="4">
    <source>
        <dbReference type="ARBA" id="ARBA00022840"/>
    </source>
</evidence>
<reference evidence="8 9" key="1">
    <citation type="submission" date="2020-06" db="EMBL/GenBank/DDBJ databases">
        <title>Transcriptomic and genomic resources for Thalictrum thalictroides and T. hernandezii: Facilitating candidate gene discovery in an emerging model plant lineage.</title>
        <authorList>
            <person name="Arias T."/>
            <person name="Riano-Pachon D.M."/>
            <person name="Di Stilio V.S."/>
        </authorList>
    </citation>
    <scope>NUCLEOTIDE SEQUENCE [LARGE SCALE GENOMIC DNA]</scope>
    <source>
        <strain evidence="9">cv. WT478/WT964</strain>
        <tissue evidence="8">Leaves</tissue>
    </source>
</reference>
<name>A0A7J6VN85_THATH</name>
<keyword evidence="4" id="KW-0067">ATP-binding</keyword>
<feature type="non-terminal residue" evidence="8">
    <location>
        <position position="1"/>
    </location>
</feature>
<accession>A0A7J6VN85</accession>
<evidence type="ECO:0000256" key="3">
    <source>
        <dbReference type="ARBA" id="ARBA00022741"/>
    </source>
</evidence>
<evidence type="ECO:0000313" key="9">
    <source>
        <dbReference type="Proteomes" id="UP000554482"/>
    </source>
</evidence>
<sequence length="177" mass="19817">RLLLQYLIPAARELVRLTGVCNAPVKQHFTESISGLTTIKSFDQESRFMDTNMKLIDRCSRPGFYSMAANEWLGFRLDVLSSLTFALTLVFLVSIPQGVIDPAIAGLAVTYGLNLNARQAFVIWLFGSLESDIIAFERMLQYTSIPSEAPLVIDTHRPDPNWPSRGEVVIRNLQVSN</sequence>
<protein>
    <submittedName>
        <fullName evidence="8">Abc transporter c family member</fullName>
    </submittedName>
</protein>
<dbReference type="InterPro" id="IPR050173">
    <property type="entry name" value="ABC_transporter_C-like"/>
</dbReference>
<proteinExistence type="predicted"/>
<keyword evidence="2" id="KW-0812">Transmembrane</keyword>
<evidence type="ECO:0000313" key="8">
    <source>
        <dbReference type="EMBL" id="KAF5186221.1"/>
    </source>
</evidence>
<evidence type="ECO:0000259" key="7">
    <source>
        <dbReference type="PROSITE" id="PS50929"/>
    </source>
</evidence>
<keyword evidence="6" id="KW-0472">Membrane</keyword>
<dbReference type="EMBL" id="JABWDY010029655">
    <property type="protein sequence ID" value="KAF5186221.1"/>
    <property type="molecule type" value="Genomic_DNA"/>
</dbReference>
<dbReference type="SUPFAM" id="SSF90123">
    <property type="entry name" value="ABC transporter transmembrane region"/>
    <property type="match status" value="1"/>
</dbReference>
<evidence type="ECO:0000256" key="5">
    <source>
        <dbReference type="ARBA" id="ARBA00022989"/>
    </source>
</evidence>
<comment type="caution">
    <text evidence="8">The sequence shown here is derived from an EMBL/GenBank/DDBJ whole genome shotgun (WGS) entry which is preliminary data.</text>
</comment>
<dbReference type="OrthoDB" id="6500128at2759"/>
<keyword evidence="5" id="KW-1133">Transmembrane helix</keyword>
<keyword evidence="3" id="KW-0547">Nucleotide-binding</keyword>
<dbReference type="InterPro" id="IPR036640">
    <property type="entry name" value="ABC1_TM_sf"/>
</dbReference>